<organism evidence="2 3">
    <name type="scientific">Roseivivax halodurans JCM 10272</name>
    <dbReference type="NCBI Taxonomy" id="1449350"/>
    <lineage>
        <taxon>Bacteria</taxon>
        <taxon>Pseudomonadati</taxon>
        <taxon>Pseudomonadota</taxon>
        <taxon>Alphaproteobacteria</taxon>
        <taxon>Rhodobacterales</taxon>
        <taxon>Roseobacteraceae</taxon>
        <taxon>Roseivivax</taxon>
    </lineage>
</organism>
<dbReference type="RefSeq" id="WP_037262289.1">
    <property type="nucleotide sequence ID" value="NZ_JALZ01000010.1"/>
</dbReference>
<evidence type="ECO:0000256" key="1">
    <source>
        <dbReference type="SAM" id="MobiDB-lite"/>
    </source>
</evidence>
<dbReference type="Proteomes" id="UP000022447">
    <property type="component" value="Unassembled WGS sequence"/>
</dbReference>
<gene>
    <name evidence="2" type="ORF">OCH239_02410</name>
</gene>
<dbReference type="AlphaFoldDB" id="X7EH58"/>
<protein>
    <submittedName>
        <fullName evidence="2">Pyrophosphatase</fullName>
    </submittedName>
</protein>
<proteinExistence type="predicted"/>
<feature type="compositionally biased region" description="Basic and acidic residues" evidence="1">
    <location>
        <begin position="1"/>
        <end position="10"/>
    </location>
</feature>
<dbReference type="Pfam" id="PF11272">
    <property type="entry name" value="DUF3072"/>
    <property type="match status" value="1"/>
</dbReference>
<feature type="compositionally biased region" description="Basic and acidic residues" evidence="1">
    <location>
        <begin position="52"/>
        <end position="64"/>
    </location>
</feature>
<keyword evidence="3" id="KW-1185">Reference proteome</keyword>
<comment type="caution">
    <text evidence="2">The sequence shown here is derived from an EMBL/GenBank/DDBJ whole genome shotgun (WGS) entry which is preliminary data.</text>
</comment>
<sequence>MAKQPDRPDLDPEDALPDDPREPMTDVQAAQLRDLADKTGAEYDESLTSGEAEERIADLARRAG</sequence>
<accession>X7EH58</accession>
<dbReference type="InterPro" id="IPR021425">
    <property type="entry name" value="DUF3072"/>
</dbReference>
<reference evidence="2 3" key="1">
    <citation type="submission" date="2014-01" db="EMBL/GenBank/DDBJ databases">
        <title>Roseivivax halodurans JCM 10272 Genome Sequencing.</title>
        <authorList>
            <person name="Lai Q."/>
            <person name="Li G."/>
            <person name="Shao Z."/>
        </authorList>
    </citation>
    <scope>NUCLEOTIDE SEQUENCE [LARGE SCALE GENOMIC DNA]</scope>
    <source>
        <strain evidence="2 3">JCM 10272</strain>
    </source>
</reference>
<dbReference type="STRING" id="1449350.OCH239_02410"/>
<dbReference type="OrthoDB" id="7871968at2"/>
<dbReference type="EMBL" id="JALZ01000010">
    <property type="protein sequence ID" value="ETX14438.1"/>
    <property type="molecule type" value="Genomic_DNA"/>
</dbReference>
<evidence type="ECO:0000313" key="3">
    <source>
        <dbReference type="Proteomes" id="UP000022447"/>
    </source>
</evidence>
<name>X7EH58_9RHOB</name>
<evidence type="ECO:0000313" key="2">
    <source>
        <dbReference type="EMBL" id="ETX14438.1"/>
    </source>
</evidence>
<feature type="region of interest" description="Disordered" evidence="1">
    <location>
        <begin position="1"/>
        <end position="64"/>
    </location>
</feature>